<dbReference type="CDD" id="cd06170">
    <property type="entry name" value="LuxR_C_like"/>
    <property type="match status" value="1"/>
</dbReference>
<proteinExistence type="predicted"/>
<dbReference type="GO" id="GO:0006355">
    <property type="term" value="P:regulation of DNA-templated transcription"/>
    <property type="evidence" value="ECO:0007669"/>
    <property type="project" value="InterPro"/>
</dbReference>
<dbReference type="SMART" id="SM00448">
    <property type="entry name" value="REC"/>
    <property type="match status" value="1"/>
</dbReference>
<evidence type="ECO:0000256" key="3">
    <source>
        <dbReference type="PROSITE-ProRule" id="PRU00169"/>
    </source>
</evidence>
<feature type="compositionally biased region" description="Gly residues" evidence="4">
    <location>
        <begin position="1"/>
        <end position="32"/>
    </location>
</feature>
<dbReference type="InterPro" id="IPR058245">
    <property type="entry name" value="NreC/VraR/RcsB-like_REC"/>
</dbReference>
<dbReference type="Proteomes" id="UP000590811">
    <property type="component" value="Unassembled WGS sequence"/>
</dbReference>
<feature type="modified residue" description="4-aspartylphosphate" evidence="3">
    <location>
        <position position="95"/>
    </location>
</feature>
<evidence type="ECO:0000256" key="2">
    <source>
        <dbReference type="ARBA" id="ARBA00023125"/>
    </source>
</evidence>
<dbReference type="PRINTS" id="PR00038">
    <property type="entry name" value="HTHLUXR"/>
</dbReference>
<dbReference type="CDD" id="cd17535">
    <property type="entry name" value="REC_NarL-like"/>
    <property type="match status" value="1"/>
</dbReference>
<dbReference type="RefSeq" id="WP_184507005.1">
    <property type="nucleotide sequence ID" value="NZ_JACHVT010000001.1"/>
</dbReference>
<dbReference type="PROSITE" id="PS00622">
    <property type="entry name" value="HTH_LUXR_1"/>
    <property type="match status" value="1"/>
</dbReference>
<dbReference type="AlphaFoldDB" id="A0A839PPL2"/>
<accession>A0A839PPL2</accession>
<dbReference type="PANTHER" id="PTHR43214">
    <property type="entry name" value="TWO-COMPONENT RESPONSE REGULATOR"/>
    <property type="match status" value="1"/>
</dbReference>
<dbReference type="Pfam" id="PF00196">
    <property type="entry name" value="GerE"/>
    <property type="match status" value="1"/>
</dbReference>
<dbReference type="GO" id="GO:0000160">
    <property type="term" value="P:phosphorelay signal transduction system"/>
    <property type="evidence" value="ECO:0007669"/>
    <property type="project" value="InterPro"/>
</dbReference>
<keyword evidence="1 3" id="KW-0597">Phosphoprotein</keyword>
<evidence type="ECO:0000256" key="4">
    <source>
        <dbReference type="SAM" id="MobiDB-lite"/>
    </source>
</evidence>
<comment type="caution">
    <text evidence="7">The sequence shown here is derived from an EMBL/GenBank/DDBJ whole genome shotgun (WGS) entry which is preliminary data.</text>
</comment>
<gene>
    <name evidence="7" type="ORF">FHW14_000073</name>
</gene>
<evidence type="ECO:0000313" key="7">
    <source>
        <dbReference type="EMBL" id="MBB2984933.1"/>
    </source>
</evidence>
<sequence>MDGNGDGNGDGPGSGDGPDGLGSGDGPDGLGPGDPASGAGATRTRVVVADDHPMWRDAVSRDLADAGFEVVATADDGRAALARTRATEPDVLVLDLNLPGLSGPEVCAGLAAAGVGTRILILSASGDQQDVLDAVKAGALGYLVKSAGREEFLSAVRATAAGEPVFTAGLAGLVLGEFRRRQAQPDAADAREVPELTERETEILRYVATGMGYKEIAAMLFLSHRTVQNHVQNIFGKLHLRNRVELARFALERGIDLGEARR</sequence>
<protein>
    <submittedName>
        <fullName evidence="7">DNA-binding NarL/FixJ family response regulator</fullName>
    </submittedName>
</protein>
<dbReference type="SMART" id="SM00421">
    <property type="entry name" value="HTH_LUXR"/>
    <property type="match status" value="1"/>
</dbReference>
<feature type="region of interest" description="Disordered" evidence="4">
    <location>
        <begin position="1"/>
        <end position="42"/>
    </location>
</feature>
<evidence type="ECO:0000259" key="6">
    <source>
        <dbReference type="PROSITE" id="PS50110"/>
    </source>
</evidence>
<dbReference type="PROSITE" id="PS50110">
    <property type="entry name" value="RESPONSE_REGULATORY"/>
    <property type="match status" value="1"/>
</dbReference>
<dbReference type="InterPro" id="IPR011006">
    <property type="entry name" value="CheY-like_superfamily"/>
</dbReference>
<dbReference type="SUPFAM" id="SSF52172">
    <property type="entry name" value="CheY-like"/>
    <property type="match status" value="1"/>
</dbReference>
<dbReference type="PROSITE" id="PS50043">
    <property type="entry name" value="HTH_LUXR_2"/>
    <property type="match status" value="1"/>
</dbReference>
<evidence type="ECO:0000313" key="8">
    <source>
        <dbReference type="Proteomes" id="UP000590811"/>
    </source>
</evidence>
<dbReference type="InterPro" id="IPR001789">
    <property type="entry name" value="Sig_transdc_resp-reg_receiver"/>
</dbReference>
<dbReference type="Gene3D" id="3.40.50.2300">
    <property type="match status" value="1"/>
</dbReference>
<evidence type="ECO:0000259" key="5">
    <source>
        <dbReference type="PROSITE" id="PS50043"/>
    </source>
</evidence>
<organism evidence="7 8">
    <name type="scientific">Terracoccus luteus</name>
    <dbReference type="NCBI Taxonomy" id="53356"/>
    <lineage>
        <taxon>Bacteria</taxon>
        <taxon>Bacillati</taxon>
        <taxon>Actinomycetota</taxon>
        <taxon>Actinomycetes</taxon>
        <taxon>Micrococcales</taxon>
        <taxon>Intrasporangiaceae</taxon>
        <taxon>Terracoccus</taxon>
    </lineage>
</organism>
<dbReference type="InterPro" id="IPR016032">
    <property type="entry name" value="Sig_transdc_resp-reg_C-effctor"/>
</dbReference>
<name>A0A839PPL2_9MICO</name>
<dbReference type="GO" id="GO:0003677">
    <property type="term" value="F:DNA binding"/>
    <property type="evidence" value="ECO:0007669"/>
    <property type="project" value="UniProtKB-KW"/>
</dbReference>
<dbReference type="Pfam" id="PF00072">
    <property type="entry name" value="Response_reg"/>
    <property type="match status" value="1"/>
</dbReference>
<dbReference type="EMBL" id="JACHVT010000001">
    <property type="protein sequence ID" value="MBB2984933.1"/>
    <property type="molecule type" value="Genomic_DNA"/>
</dbReference>
<keyword evidence="2 7" id="KW-0238">DNA-binding</keyword>
<dbReference type="InterPro" id="IPR039420">
    <property type="entry name" value="WalR-like"/>
</dbReference>
<evidence type="ECO:0000256" key="1">
    <source>
        <dbReference type="ARBA" id="ARBA00022553"/>
    </source>
</evidence>
<reference evidence="7 8" key="1">
    <citation type="submission" date="2020-08" db="EMBL/GenBank/DDBJ databases">
        <title>Genomic Encyclopedia of Type Strains, Phase IV (KMG-V): Genome sequencing to study the core and pangenomes of soil and plant-associated prokaryotes.</title>
        <authorList>
            <person name="Whitman W."/>
        </authorList>
    </citation>
    <scope>NUCLEOTIDE SEQUENCE [LARGE SCALE GENOMIC DNA]</scope>
    <source>
        <strain evidence="7 8">B3ACCR2</strain>
    </source>
</reference>
<feature type="domain" description="HTH luxR-type" evidence="5">
    <location>
        <begin position="189"/>
        <end position="254"/>
    </location>
</feature>
<dbReference type="InterPro" id="IPR000792">
    <property type="entry name" value="Tscrpt_reg_LuxR_C"/>
</dbReference>
<feature type="domain" description="Response regulatory" evidence="6">
    <location>
        <begin position="45"/>
        <end position="160"/>
    </location>
</feature>
<dbReference type="SUPFAM" id="SSF46894">
    <property type="entry name" value="C-terminal effector domain of the bipartite response regulators"/>
    <property type="match status" value="1"/>
</dbReference>